<feature type="compositionally biased region" description="Polar residues" evidence="1">
    <location>
        <begin position="59"/>
        <end position="79"/>
    </location>
</feature>
<dbReference type="Proteomes" id="UP000685013">
    <property type="component" value="Chromosome 10"/>
</dbReference>
<comment type="caution">
    <text evidence="3">The sequence shown here is derived from an EMBL/GenBank/DDBJ whole genome shotgun (WGS) entry which is preliminary data.</text>
</comment>
<feature type="compositionally biased region" description="Basic and acidic residues" evidence="1">
    <location>
        <begin position="248"/>
        <end position="257"/>
    </location>
</feature>
<dbReference type="EMBL" id="JAGKQH010000010">
    <property type="protein sequence ID" value="KAG6590509.1"/>
    <property type="molecule type" value="Genomic_DNA"/>
</dbReference>
<feature type="chain" id="PRO_5043708868" evidence="2">
    <location>
        <begin position="20"/>
        <end position="302"/>
    </location>
</feature>
<protein>
    <submittedName>
        <fullName evidence="3">Uncharacterized protein</fullName>
    </submittedName>
</protein>
<name>A0AAV6N1J5_9ROSI</name>
<gene>
    <name evidence="3" type="ORF">SDJN03_15932</name>
</gene>
<feature type="compositionally biased region" description="Basic and acidic residues" evidence="1">
    <location>
        <begin position="227"/>
        <end position="241"/>
    </location>
</feature>
<feature type="compositionally biased region" description="Basic and acidic residues" evidence="1">
    <location>
        <begin position="114"/>
        <end position="128"/>
    </location>
</feature>
<organism evidence="3 4">
    <name type="scientific">Cucurbita argyrosperma subsp. sororia</name>
    <dbReference type="NCBI Taxonomy" id="37648"/>
    <lineage>
        <taxon>Eukaryota</taxon>
        <taxon>Viridiplantae</taxon>
        <taxon>Streptophyta</taxon>
        <taxon>Embryophyta</taxon>
        <taxon>Tracheophyta</taxon>
        <taxon>Spermatophyta</taxon>
        <taxon>Magnoliopsida</taxon>
        <taxon>eudicotyledons</taxon>
        <taxon>Gunneridae</taxon>
        <taxon>Pentapetalae</taxon>
        <taxon>rosids</taxon>
        <taxon>fabids</taxon>
        <taxon>Cucurbitales</taxon>
        <taxon>Cucurbitaceae</taxon>
        <taxon>Cucurbiteae</taxon>
        <taxon>Cucurbita</taxon>
    </lineage>
</organism>
<evidence type="ECO:0000313" key="3">
    <source>
        <dbReference type="EMBL" id="KAG6590509.1"/>
    </source>
</evidence>
<keyword evidence="4" id="KW-1185">Reference proteome</keyword>
<feature type="region of interest" description="Disordered" evidence="1">
    <location>
        <begin position="43"/>
        <end position="166"/>
    </location>
</feature>
<evidence type="ECO:0000313" key="4">
    <source>
        <dbReference type="Proteomes" id="UP000685013"/>
    </source>
</evidence>
<evidence type="ECO:0000256" key="2">
    <source>
        <dbReference type="SAM" id="SignalP"/>
    </source>
</evidence>
<feature type="compositionally biased region" description="Basic and acidic residues" evidence="1">
    <location>
        <begin position="136"/>
        <end position="156"/>
    </location>
</feature>
<feature type="region of interest" description="Disordered" evidence="1">
    <location>
        <begin position="227"/>
        <end position="257"/>
    </location>
</feature>
<feature type="signal peptide" evidence="2">
    <location>
        <begin position="1"/>
        <end position="19"/>
    </location>
</feature>
<feature type="non-terminal residue" evidence="3">
    <location>
        <position position="1"/>
    </location>
</feature>
<dbReference type="AlphaFoldDB" id="A0AAV6N1J5"/>
<feature type="region of interest" description="Disordered" evidence="1">
    <location>
        <begin position="273"/>
        <end position="302"/>
    </location>
</feature>
<feature type="compositionally biased region" description="Basic and acidic residues" evidence="1">
    <location>
        <begin position="273"/>
        <end position="285"/>
    </location>
</feature>
<reference evidence="3 4" key="1">
    <citation type="journal article" date="2021" name="Hortic Res">
        <title>The domestication of Cucurbita argyrosperma as revealed by the genome of its wild relative.</title>
        <authorList>
            <person name="Barrera-Redondo J."/>
            <person name="Sanchez-de la Vega G."/>
            <person name="Aguirre-Liguori J.A."/>
            <person name="Castellanos-Morales G."/>
            <person name="Gutierrez-Guerrero Y.T."/>
            <person name="Aguirre-Dugua X."/>
            <person name="Aguirre-Planter E."/>
            <person name="Tenaillon M.I."/>
            <person name="Lira-Saade R."/>
            <person name="Eguiarte L.E."/>
        </authorList>
    </citation>
    <scope>NUCLEOTIDE SEQUENCE [LARGE SCALE GENOMIC DNA]</scope>
    <source>
        <strain evidence="3">JBR-2021</strain>
    </source>
</reference>
<feature type="compositionally biased region" description="Basic and acidic residues" evidence="1">
    <location>
        <begin position="82"/>
        <end position="103"/>
    </location>
</feature>
<proteinExistence type="predicted"/>
<evidence type="ECO:0000256" key="1">
    <source>
        <dbReference type="SAM" id="MobiDB-lite"/>
    </source>
</evidence>
<accession>A0AAV6N1J5</accession>
<keyword evidence="2" id="KW-0732">Signal</keyword>
<sequence>MGALLFVFAALHALQDPGALWFHARSPSVKKIKSEEIGKFCMTKRKKEPNEGNAYLRSSKYQRSSVPAETTNPQLSSCALNEDEKKSKRPRKMEEGELEHDPEAETTLASEPKPNLEPEPDPKSKTGSEAESFPESEDKLVEEKHFESDNGQREVESENLDQVQKGSVVVEAELLDKSMNVAKEREACSDDAGLSKSQDVSIDLENCTKDERDVVADKGDKLEDSLVGEREQRNGMDDKNSLKSSVQLDDKCKKSKGIDQEVKTKNFDVSHKDVEKEMSDGETTKTTKALTQNFRVAEASKK</sequence>